<sequence>RTLCFFSVVIKQINLNLNSSVTMAYYVSDVLPHKKRRKVVTSSFSLPDAVAISCFALVSRFDHAALSLVSKSFRSMLVSDDLYQTRSSMGYTEKFLYWRHVTSMRVARVFAEACVVDGKIQVLGGCEDKNDLGEVFDPKTQSWTDVKVLKVEEKKVYVVDSWNRSFYHLQRQSIQGSKPRNSVYSKDWCVVDKLIYSCGVDGGIYWCEPNDLDQCEAVGRYWRKVNGLQNLYKMLRDSRAVHFGCKMVKMWESYKMMYNINKNLEELLPENKLTNLGQNVLVFGEWLGGVFGQERLEILCVEICLERLSGNEILGRTVWLERILVIDLCTVDPLLYNSKILYHTHVDV</sequence>
<dbReference type="AlphaFoldDB" id="R0G8Q9"/>
<dbReference type="Pfam" id="PF25210">
    <property type="entry name" value="Kelch_FKB95"/>
    <property type="match status" value="1"/>
</dbReference>
<dbReference type="InterPro" id="IPR036047">
    <property type="entry name" value="F-box-like_dom_sf"/>
</dbReference>
<feature type="domain" description="F-box" evidence="1">
    <location>
        <begin position="45"/>
        <end position="84"/>
    </location>
</feature>
<dbReference type="PANTHER" id="PTHR24414:SF154">
    <property type="entry name" value="BNAC05G49580D PROTEIN"/>
    <property type="match status" value="1"/>
</dbReference>
<dbReference type="InterPro" id="IPR057499">
    <property type="entry name" value="Kelch_FKB95"/>
</dbReference>
<evidence type="ECO:0000259" key="2">
    <source>
        <dbReference type="Pfam" id="PF25210"/>
    </source>
</evidence>
<dbReference type="InterPro" id="IPR015915">
    <property type="entry name" value="Kelch-typ_b-propeller"/>
</dbReference>
<dbReference type="SUPFAM" id="SSF117281">
    <property type="entry name" value="Kelch motif"/>
    <property type="match status" value="1"/>
</dbReference>
<dbReference type="CDD" id="cd22152">
    <property type="entry name" value="F-box_AtAFR-like"/>
    <property type="match status" value="1"/>
</dbReference>
<gene>
    <name evidence="3" type="ORF">CARUB_v10015155mg</name>
</gene>
<dbReference type="InterPro" id="IPR001810">
    <property type="entry name" value="F-box_dom"/>
</dbReference>
<dbReference type="eggNOG" id="KOG1072">
    <property type="taxonomic scope" value="Eukaryota"/>
</dbReference>
<dbReference type="Proteomes" id="UP000029121">
    <property type="component" value="Unassembled WGS sequence"/>
</dbReference>
<dbReference type="EMBL" id="KB870807">
    <property type="protein sequence ID" value="EOA31916.1"/>
    <property type="molecule type" value="Genomic_DNA"/>
</dbReference>
<dbReference type="Pfam" id="PF00646">
    <property type="entry name" value="F-box"/>
    <property type="match status" value="1"/>
</dbReference>
<proteinExistence type="predicted"/>
<protein>
    <submittedName>
        <fullName evidence="3">Uncharacterized protein</fullName>
    </submittedName>
</protein>
<feature type="domain" description="FKB95-like N-terminal Kelch" evidence="2">
    <location>
        <begin position="96"/>
        <end position="324"/>
    </location>
</feature>
<feature type="non-terminal residue" evidence="3">
    <location>
        <position position="1"/>
    </location>
</feature>
<dbReference type="InterPro" id="IPR050354">
    <property type="entry name" value="F-box/kelch-repeat_ARATH"/>
</dbReference>
<name>R0G8Q9_9BRAS</name>
<dbReference type="Gene3D" id="2.120.10.80">
    <property type="entry name" value="Kelch-type beta propeller"/>
    <property type="match status" value="1"/>
</dbReference>
<reference evidence="4" key="1">
    <citation type="journal article" date="2013" name="Nat. Genet.">
        <title>The Capsella rubella genome and the genomic consequences of rapid mating system evolution.</title>
        <authorList>
            <person name="Slotte T."/>
            <person name="Hazzouri K.M."/>
            <person name="Agren J.A."/>
            <person name="Koenig D."/>
            <person name="Maumus F."/>
            <person name="Guo Y.L."/>
            <person name="Steige K."/>
            <person name="Platts A.E."/>
            <person name="Escobar J.S."/>
            <person name="Newman L.K."/>
            <person name="Wang W."/>
            <person name="Mandakova T."/>
            <person name="Vello E."/>
            <person name="Smith L.M."/>
            <person name="Henz S.R."/>
            <person name="Steffen J."/>
            <person name="Takuno S."/>
            <person name="Brandvain Y."/>
            <person name="Coop G."/>
            <person name="Andolfatto P."/>
            <person name="Hu T.T."/>
            <person name="Blanchette M."/>
            <person name="Clark R.M."/>
            <person name="Quesneville H."/>
            <person name="Nordborg M."/>
            <person name="Gaut B.S."/>
            <person name="Lysak M.A."/>
            <person name="Jenkins J."/>
            <person name="Grimwood J."/>
            <person name="Chapman J."/>
            <person name="Prochnik S."/>
            <person name="Shu S."/>
            <person name="Rokhsar D."/>
            <person name="Schmutz J."/>
            <person name="Weigel D."/>
            <person name="Wright S.I."/>
        </authorList>
    </citation>
    <scope>NUCLEOTIDE SEQUENCE [LARGE SCALE GENOMIC DNA]</scope>
    <source>
        <strain evidence="4">cv. Monte Gargano</strain>
    </source>
</reference>
<dbReference type="PANTHER" id="PTHR24414">
    <property type="entry name" value="F-BOX/KELCH-REPEAT PROTEIN SKIP4"/>
    <property type="match status" value="1"/>
</dbReference>
<organism evidence="3 4">
    <name type="scientific">Capsella rubella</name>
    <dbReference type="NCBI Taxonomy" id="81985"/>
    <lineage>
        <taxon>Eukaryota</taxon>
        <taxon>Viridiplantae</taxon>
        <taxon>Streptophyta</taxon>
        <taxon>Embryophyta</taxon>
        <taxon>Tracheophyta</taxon>
        <taxon>Spermatophyta</taxon>
        <taxon>Magnoliopsida</taxon>
        <taxon>eudicotyledons</taxon>
        <taxon>Gunneridae</taxon>
        <taxon>Pentapetalae</taxon>
        <taxon>rosids</taxon>
        <taxon>malvids</taxon>
        <taxon>Brassicales</taxon>
        <taxon>Brassicaceae</taxon>
        <taxon>Camelineae</taxon>
        <taxon>Capsella</taxon>
    </lineage>
</organism>
<evidence type="ECO:0000313" key="3">
    <source>
        <dbReference type="EMBL" id="EOA31916.1"/>
    </source>
</evidence>
<evidence type="ECO:0000313" key="4">
    <source>
        <dbReference type="Proteomes" id="UP000029121"/>
    </source>
</evidence>
<dbReference type="SUPFAM" id="SSF81383">
    <property type="entry name" value="F-box domain"/>
    <property type="match status" value="1"/>
</dbReference>
<keyword evidence="4" id="KW-1185">Reference proteome</keyword>
<evidence type="ECO:0000259" key="1">
    <source>
        <dbReference type="Pfam" id="PF00646"/>
    </source>
</evidence>
<accession>R0G8Q9</accession>